<keyword evidence="3" id="KW-1185">Reference proteome</keyword>
<feature type="compositionally biased region" description="Low complexity" evidence="1">
    <location>
        <begin position="395"/>
        <end position="404"/>
    </location>
</feature>
<feature type="region of interest" description="Disordered" evidence="1">
    <location>
        <begin position="366"/>
        <end position="489"/>
    </location>
</feature>
<dbReference type="OrthoDB" id="1060854at2759"/>
<protein>
    <submittedName>
        <fullName evidence="2">Cyclin-domain-containing protein</fullName>
    </submittedName>
</protein>
<feature type="compositionally biased region" description="Low complexity" evidence="1">
    <location>
        <begin position="26"/>
        <end position="47"/>
    </location>
</feature>
<feature type="compositionally biased region" description="Basic and acidic residues" evidence="1">
    <location>
        <begin position="471"/>
        <end position="481"/>
    </location>
</feature>
<dbReference type="AlphaFoldDB" id="A0A5M3MSN0"/>
<gene>
    <name evidence="2" type="ORF">CONPUDRAFT_81716</name>
</gene>
<proteinExistence type="predicted"/>
<evidence type="ECO:0000313" key="3">
    <source>
        <dbReference type="Proteomes" id="UP000053558"/>
    </source>
</evidence>
<evidence type="ECO:0000256" key="1">
    <source>
        <dbReference type="SAM" id="MobiDB-lite"/>
    </source>
</evidence>
<sequence>MLALVNALHPQPTDHSAIDRSLLRQPSSSSSSTTSASTSVPSSSSSVRKQRKPPLPHSSSSFSSYTPGSSASSASASLSSSVFATPFSSRPTSAAGFAVARDQSDRPDVTPPPESTTSVDTNSSSSSRVTITAASTSKTPIPTPSTPTSVPNGIASPLNAAPAPIDIHTYPSTDLLRLLASLLTQIASTNDALPTPNPHESTHIPDSSRPPLWRTLTTASRESLANPTSALTFHARNIPTIALDAYLLRILKYCPTTNEVFLALLVYFDRMSRLAAEATSRTFVIDSYNVHRLVIAGVTVASKFFSDVFYTNSRYAKVGGLPQAELNQLELQFLLLNDFNLVISPQEMQKYAEQLVIFSQSTDPSASDISSSQSAGALPTAPPAHCRPLSFPSPAAQAADAMDTATDRNRTPSMRAARGEDEDARSILSEADTETETEGGSTTDDEPTIRPRQSSCSGDDDEDENEVDAEGVFRAEVEARNSDIGMASP</sequence>
<feature type="compositionally biased region" description="Low complexity" evidence="1">
    <location>
        <begin position="58"/>
        <end position="70"/>
    </location>
</feature>
<dbReference type="GO" id="GO:0005634">
    <property type="term" value="C:nucleus"/>
    <property type="evidence" value="ECO:0007669"/>
    <property type="project" value="TreeGrafter"/>
</dbReference>
<dbReference type="Gene3D" id="1.10.472.10">
    <property type="entry name" value="Cyclin-like"/>
    <property type="match status" value="1"/>
</dbReference>
<dbReference type="InterPro" id="IPR013922">
    <property type="entry name" value="Cyclin_PHO80-like"/>
</dbReference>
<dbReference type="Pfam" id="PF08613">
    <property type="entry name" value="Cyclin"/>
    <property type="match status" value="1"/>
</dbReference>
<name>A0A5M3MSN0_CONPW</name>
<feature type="compositionally biased region" description="Acidic residues" evidence="1">
    <location>
        <begin position="458"/>
        <end position="469"/>
    </location>
</feature>
<dbReference type="RefSeq" id="XP_007767610.1">
    <property type="nucleotide sequence ID" value="XM_007769420.1"/>
</dbReference>
<dbReference type="Proteomes" id="UP000053558">
    <property type="component" value="Unassembled WGS sequence"/>
</dbReference>
<dbReference type="KEGG" id="cput:CONPUDRAFT_81716"/>
<dbReference type="PANTHER" id="PTHR15615">
    <property type="match status" value="1"/>
</dbReference>
<dbReference type="GO" id="GO:0016538">
    <property type="term" value="F:cyclin-dependent protein serine/threonine kinase regulator activity"/>
    <property type="evidence" value="ECO:0007669"/>
    <property type="project" value="TreeGrafter"/>
</dbReference>
<evidence type="ECO:0000313" key="2">
    <source>
        <dbReference type="EMBL" id="EIW82172.1"/>
    </source>
</evidence>
<feature type="compositionally biased region" description="Low complexity" evidence="1">
    <location>
        <begin position="115"/>
        <end position="149"/>
    </location>
</feature>
<feature type="compositionally biased region" description="Low complexity" evidence="1">
    <location>
        <begin position="366"/>
        <end position="375"/>
    </location>
</feature>
<feature type="region of interest" description="Disordered" evidence="1">
    <location>
        <begin position="192"/>
        <end position="211"/>
    </location>
</feature>
<dbReference type="GO" id="GO:0019901">
    <property type="term" value="F:protein kinase binding"/>
    <property type="evidence" value="ECO:0007669"/>
    <property type="project" value="InterPro"/>
</dbReference>
<accession>A0A5M3MSN0</accession>
<dbReference type="EMBL" id="JH711577">
    <property type="protein sequence ID" value="EIW82172.1"/>
    <property type="molecule type" value="Genomic_DNA"/>
</dbReference>
<dbReference type="PANTHER" id="PTHR15615:SF94">
    <property type="entry name" value="PHO85 CYCLIN-6-RELATED"/>
    <property type="match status" value="1"/>
</dbReference>
<organism evidence="2 3">
    <name type="scientific">Coniophora puteana (strain RWD-64-598)</name>
    <name type="common">Brown rot fungus</name>
    <dbReference type="NCBI Taxonomy" id="741705"/>
    <lineage>
        <taxon>Eukaryota</taxon>
        <taxon>Fungi</taxon>
        <taxon>Dikarya</taxon>
        <taxon>Basidiomycota</taxon>
        <taxon>Agaricomycotina</taxon>
        <taxon>Agaricomycetes</taxon>
        <taxon>Agaricomycetidae</taxon>
        <taxon>Boletales</taxon>
        <taxon>Coniophorineae</taxon>
        <taxon>Coniophoraceae</taxon>
        <taxon>Coniophora</taxon>
    </lineage>
</organism>
<dbReference type="CDD" id="cd20558">
    <property type="entry name" value="CYCLIN_ScPCL7-like"/>
    <property type="match status" value="1"/>
</dbReference>
<reference evidence="3" key="1">
    <citation type="journal article" date="2012" name="Science">
        <title>The Paleozoic origin of enzymatic lignin decomposition reconstructed from 31 fungal genomes.</title>
        <authorList>
            <person name="Floudas D."/>
            <person name="Binder M."/>
            <person name="Riley R."/>
            <person name="Barry K."/>
            <person name="Blanchette R.A."/>
            <person name="Henrissat B."/>
            <person name="Martinez A.T."/>
            <person name="Otillar R."/>
            <person name="Spatafora J.W."/>
            <person name="Yadav J.S."/>
            <person name="Aerts A."/>
            <person name="Benoit I."/>
            <person name="Boyd A."/>
            <person name="Carlson A."/>
            <person name="Copeland A."/>
            <person name="Coutinho P.M."/>
            <person name="de Vries R.P."/>
            <person name="Ferreira P."/>
            <person name="Findley K."/>
            <person name="Foster B."/>
            <person name="Gaskell J."/>
            <person name="Glotzer D."/>
            <person name="Gorecki P."/>
            <person name="Heitman J."/>
            <person name="Hesse C."/>
            <person name="Hori C."/>
            <person name="Igarashi K."/>
            <person name="Jurgens J.A."/>
            <person name="Kallen N."/>
            <person name="Kersten P."/>
            <person name="Kohler A."/>
            <person name="Kuees U."/>
            <person name="Kumar T.K.A."/>
            <person name="Kuo A."/>
            <person name="LaButti K."/>
            <person name="Larrondo L.F."/>
            <person name="Lindquist E."/>
            <person name="Ling A."/>
            <person name="Lombard V."/>
            <person name="Lucas S."/>
            <person name="Lundell T."/>
            <person name="Martin R."/>
            <person name="McLaughlin D.J."/>
            <person name="Morgenstern I."/>
            <person name="Morin E."/>
            <person name="Murat C."/>
            <person name="Nagy L.G."/>
            <person name="Nolan M."/>
            <person name="Ohm R.A."/>
            <person name="Patyshakuliyeva A."/>
            <person name="Rokas A."/>
            <person name="Ruiz-Duenas F.J."/>
            <person name="Sabat G."/>
            <person name="Salamov A."/>
            <person name="Samejima M."/>
            <person name="Schmutz J."/>
            <person name="Slot J.C."/>
            <person name="St John F."/>
            <person name="Stenlid J."/>
            <person name="Sun H."/>
            <person name="Sun S."/>
            <person name="Syed K."/>
            <person name="Tsang A."/>
            <person name="Wiebenga A."/>
            <person name="Young D."/>
            <person name="Pisabarro A."/>
            <person name="Eastwood D.C."/>
            <person name="Martin F."/>
            <person name="Cullen D."/>
            <person name="Grigoriev I.V."/>
            <person name="Hibbett D.S."/>
        </authorList>
    </citation>
    <scope>NUCLEOTIDE SEQUENCE [LARGE SCALE GENOMIC DNA]</scope>
    <source>
        <strain evidence="3">RWD-64-598 SS2</strain>
    </source>
</reference>
<feature type="region of interest" description="Disordered" evidence="1">
    <location>
        <begin position="94"/>
        <end position="149"/>
    </location>
</feature>
<dbReference type="GO" id="GO:0000307">
    <property type="term" value="C:cyclin-dependent protein kinase holoenzyme complex"/>
    <property type="evidence" value="ECO:0007669"/>
    <property type="project" value="TreeGrafter"/>
</dbReference>
<dbReference type="GeneID" id="19210294"/>
<comment type="caution">
    <text evidence="2">The sequence shown here is derived from an EMBL/GenBank/DDBJ whole genome shotgun (WGS) entry which is preliminary data.</text>
</comment>
<feature type="region of interest" description="Disordered" evidence="1">
    <location>
        <begin position="1"/>
        <end position="70"/>
    </location>
</feature>
<dbReference type="OMA" id="HSHYEPT"/>